<dbReference type="AlphaFoldDB" id="A0A2I1INX0"/>
<dbReference type="GeneID" id="35867724"/>
<reference evidence="1 2" key="1">
    <citation type="submission" date="2017-12" db="EMBL/GenBank/DDBJ databases">
        <title>Phylogenetic diversity of female urinary microbiome.</title>
        <authorList>
            <person name="Thomas-White K."/>
            <person name="Wolfe A.J."/>
        </authorList>
    </citation>
    <scope>NUCLEOTIDE SEQUENCE [LARGE SCALE GENOMIC DNA]</scope>
    <source>
        <strain evidence="1 2">UMB0402</strain>
    </source>
</reference>
<gene>
    <name evidence="1" type="ORF">CYJ19_04080</name>
</gene>
<proteinExistence type="predicted"/>
<organism evidence="1 2">
    <name type="scientific">Winkia neuii</name>
    <dbReference type="NCBI Taxonomy" id="33007"/>
    <lineage>
        <taxon>Bacteria</taxon>
        <taxon>Bacillati</taxon>
        <taxon>Actinomycetota</taxon>
        <taxon>Actinomycetes</taxon>
        <taxon>Actinomycetales</taxon>
        <taxon>Actinomycetaceae</taxon>
        <taxon>Winkia</taxon>
    </lineage>
</organism>
<dbReference type="RefSeq" id="WP_024330951.1">
    <property type="nucleotide sequence ID" value="NZ_JASOXK010000002.1"/>
</dbReference>
<comment type="caution">
    <text evidence="1">The sequence shown here is derived from an EMBL/GenBank/DDBJ whole genome shotgun (WGS) entry which is preliminary data.</text>
</comment>
<protein>
    <recommendedName>
        <fullName evidence="3">TIGR03089 family protein</fullName>
    </recommendedName>
</protein>
<dbReference type="EMBL" id="PKKO01000002">
    <property type="protein sequence ID" value="PKY72824.1"/>
    <property type="molecule type" value="Genomic_DNA"/>
</dbReference>
<keyword evidence="2" id="KW-1185">Reference proteome</keyword>
<dbReference type="STRING" id="33007.HMPREF3198_01409"/>
<sequence>MNLVSLVRDLDSRVSPALTSYIGGERLELTGHVLANWLSKIANLIVSNEGGPTAGVLIDLPLHWRSVCWTVGTWHASAPVGGPEPVWAVTDNPEKATSWVDQQAAEQVSILSLPALDLTYPGSVPAGCVDAAAETMANADSLVWAEEPDPTVALFEGGPTFAEVNSISALPPQRLVIGGSLNAVCLQCVRMWAGGGSVVLVPPEATSGELEKIMQTERAGLGDVNLG</sequence>
<dbReference type="NCBIfam" id="TIGR03089">
    <property type="entry name" value="TIGR03089 family protein"/>
    <property type="match status" value="1"/>
</dbReference>
<evidence type="ECO:0000313" key="1">
    <source>
        <dbReference type="EMBL" id="PKY72824.1"/>
    </source>
</evidence>
<name>A0A2I1INX0_9ACTO</name>
<dbReference type="Proteomes" id="UP000235122">
    <property type="component" value="Unassembled WGS sequence"/>
</dbReference>
<dbReference type="InterPro" id="IPR017523">
    <property type="entry name" value="Rv3268"/>
</dbReference>
<accession>A0A2I1INX0</accession>
<evidence type="ECO:0008006" key="3">
    <source>
        <dbReference type="Google" id="ProtNLM"/>
    </source>
</evidence>
<evidence type="ECO:0000313" key="2">
    <source>
        <dbReference type="Proteomes" id="UP000235122"/>
    </source>
</evidence>